<dbReference type="Proteomes" id="UP000599179">
    <property type="component" value="Unassembled WGS sequence"/>
</dbReference>
<keyword evidence="2" id="KW-1185">Reference proteome</keyword>
<gene>
    <name evidence="1" type="ORF">GCM10010832_10670</name>
</gene>
<dbReference type="EMBL" id="BMGM01000004">
    <property type="protein sequence ID" value="GGE32257.1"/>
    <property type="molecule type" value="Genomic_DNA"/>
</dbReference>
<dbReference type="SUPFAM" id="SSF52266">
    <property type="entry name" value="SGNH hydrolase"/>
    <property type="match status" value="1"/>
</dbReference>
<dbReference type="Gene3D" id="3.40.50.1110">
    <property type="entry name" value="SGNH hydrolase"/>
    <property type="match status" value="1"/>
</dbReference>
<evidence type="ECO:0000313" key="1">
    <source>
        <dbReference type="EMBL" id="GGE32257.1"/>
    </source>
</evidence>
<proteinExistence type="predicted"/>
<reference evidence="2" key="1">
    <citation type="journal article" date="2019" name="Int. J. Syst. Evol. Microbiol.">
        <title>The Global Catalogue of Microorganisms (GCM) 10K type strain sequencing project: providing services to taxonomists for standard genome sequencing and annotation.</title>
        <authorList>
            <consortium name="The Broad Institute Genomics Platform"/>
            <consortium name="The Broad Institute Genome Sequencing Center for Infectious Disease"/>
            <person name="Wu L."/>
            <person name="Ma J."/>
        </authorList>
    </citation>
    <scope>NUCLEOTIDE SEQUENCE [LARGE SCALE GENOMIC DNA]</scope>
    <source>
        <strain evidence="2">CGMCC 1.12931</strain>
    </source>
</reference>
<evidence type="ECO:0008006" key="3">
    <source>
        <dbReference type="Google" id="ProtNLM"/>
    </source>
</evidence>
<comment type="caution">
    <text evidence="1">The sequence shown here is derived from an EMBL/GenBank/DDBJ whole genome shotgun (WGS) entry which is preliminary data.</text>
</comment>
<dbReference type="RefSeq" id="WP_188458068.1">
    <property type="nucleotide sequence ID" value="NZ_BMGM01000004.1"/>
</dbReference>
<sequence>MKKFIYQNILFFLPLILIASGVELYNRVNNTFYAKAKYVKKYQKSIEVLILGSSQTWRAINPEYMTIKSAPLAHGGSSLNIDYLLFKNFIENLPNLKVVLLETSYHTLDDYRNVEWSKNHLFWIYYGVNNYGSHIPKSDYFLLTANYKEYFKKTWTSSIFPEFGKFNKYGYITTASETLETGHYDSLTLKKRHSFENIQNYNKNKDLLNEIIDICEEKKIDIVFFSPPKYYTYNNYNNINKLARRDSLISFYENRNNIHVWNYEKKWEKDTKIFYNEDHLNTNGSKKITIEIDAKLKKIIKARI</sequence>
<evidence type="ECO:0000313" key="2">
    <source>
        <dbReference type="Proteomes" id="UP000599179"/>
    </source>
</evidence>
<accession>A0ABQ1SDX2</accession>
<organism evidence="1 2">
    <name type="scientific">Psychroflexus planctonicus</name>
    <dbReference type="NCBI Taxonomy" id="1526575"/>
    <lineage>
        <taxon>Bacteria</taxon>
        <taxon>Pseudomonadati</taxon>
        <taxon>Bacteroidota</taxon>
        <taxon>Flavobacteriia</taxon>
        <taxon>Flavobacteriales</taxon>
        <taxon>Flavobacteriaceae</taxon>
        <taxon>Psychroflexus</taxon>
    </lineage>
</organism>
<name>A0ABQ1SDX2_9FLAO</name>
<dbReference type="InterPro" id="IPR036514">
    <property type="entry name" value="SGNH_hydro_sf"/>
</dbReference>
<protein>
    <recommendedName>
        <fullName evidence="3">SGNH/GDSL hydrolase family protein</fullName>
    </recommendedName>
</protein>